<feature type="compositionally biased region" description="Low complexity" evidence="1">
    <location>
        <begin position="390"/>
        <end position="432"/>
    </location>
</feature>
<evidence type="ECO:0000313" key="2">
    <source>
        <dbReference type="EMBL" id="CAD5220318.1"/>
    </source>
</evidence>
<organism evidence="2 3">
    <name type="scientific">Bursaphelenchus okinawaensis</name>
    <dbReference type="NCBI Taxonomy" id="465554"/>
    <lineage>
        <taxon>Eukaryota</taxon>
        <taxon>Metazoa</taxon>
        <taxon>Ecdysozoa</taxon>
        <taxon>Nematoda</taxon>
        <taxon>Chromadorea</taxon>
        <taxon>Rhabditida</taxon>
        <taxon>Tylenchina</taxon>
        <taxon>Tylenchomorpha</taxon>
        <taxon>Aphelenchoidea</taxon>
        <taxon>Aphelenchoididae</taxon>
        <taxon>Bursaphelenchus</taxon>
    </lineage>
</organism>
<sequence length="680" mass="74846">MFQNLPPQYQQYAQTYQQYRHLLPEAQRRQYEAYFQQLSNQNGGYSPNGGYSQNSAYGQNSGYNSYNHDGGYSSQSTGYAQPPIQPIVQQAVPRLIGYPSAPGVFTPATINAMPSTDYGRQGQYSTGRGYYPSGQNSQTSYNQGSYSSQSGQNRYQQGYYDLQNSRNSYNTPYSNHHTQVLTEEEYKNQRDRGSSDSHDQHDEHITHVPIQTSPQSFSYQPYQSGTPYSSQSGYVTGPNALATQSRQSNLQYPSQQYPYSYSGSNSRGYSNPNTYQSYQSHQPSYQYNKDCYPAYGQSSSNYYYPQRGSFGPAPQVVGPTQGYSSQPYVQDPRLQNTTPRFGVFVNSGGPEDSTILSRPNNKNMGNEDDDFDHLKKIRIGESSTETLVNTTTTTKSPPKKNNGTTTTTTTSKPKTGSTTSIGSTTSSAIKSTTNKEEGAAENKEQDDELVEATSTADIPLSSSELKKGQWNPADLNAESDKHFPVPKNLRDLRQDTRISEFKPESSTDPQLVNTISLIVMQALQSLLSNGYGSPYSMPFQPAAGFGLNIGPQWGYEVNAGVYAGVNGNQGSYGAIPNGVISSVPNNQIPRNQGSSPLSQRPYGPTNTNVGGSYGGLSPWPFLPPSAVNSQSQNSTNPTMRNDHKGSVKPVSIKSLVNKPEEIVKDDEEVLISKPDEHYLQ</sequence>
<keyword evidence="3" id="KW-1185">Reference proteome</keyword>
<name>A0A811KUL5_9BILA</name>
<dbReference type="OrthoDB" id="10631654at2759"/>
<proteinExistence type="predicted"/>
<feature type="region of interest" description="Disordered" evidence="1">
    <location>
        <begin position="346"/>
        <end position="485"/>
    </location>
</feature>
<feature type="region of interest" description="Disordered" evidence="1">
    <location>
        <begin position="583"/>
        <end position="608"/>
    </location>
</feature>
<reference evidence="2" key="1">
    <citation type="submission" date="2020-09" db="EMBL/GenBank/DDBJ databases">
        <authorList>
            <person name="Kikuchi T."/>
        </authorList>
    </citation>
    <scope>NUCLEOTIDE SEQUENCE</scope>
    <source>
        <strain evidence="2">SH1</strain>
    </source>
</reference>
<evidence type="ECO:0000256" key="1">
    <source>
        <dbReference type="SAM" id="MobiDB-lite"/>
    </source>
</evidence>
<feature type="region of interest" description="Disordered" evidence="1">
    <location>
        <begin position="184"/>
        <end position="239"/>
    </location>
</feature>
<feature type="compositionally biased region" description="Basic and acidic residues" evidence="1">
    <location>
        <begin position="433"/>
        <end position="443"/>
    </location>
</feature>
<dbReference type="Proteomes" id="UP000783686">
    <property type="component" value="Unassembled WGS sequence"/>
</dbReference>
<dbReference type="EMBL" id="CAJFDH010000004">
    <property type="protein sequence ID" value="CAD5220318.1"/>
    <property type="molecule type" value="Genomic_DNA"/>
</dbReference>
<feature type="compositionally biased region" description="Basic and acidic residues" evidence="1">
    <location>
        <begin position="184"/>
        <end position="206"/>
    </location>
</feature>
<feature type="compositionally biased region" description="Low complexity" evidence="1">
    <location>
        <begin position="133"/>
        <end position="153"/>
    </location>
</feature>
<protein>
    <submittedName>
        <fullName evidence="2">Uncharacterized protein</fullName>
    </submittedName>
</protein>
<feature type="region of interest" description="Disordered" evidence="1">
    <location>
        <begin position="254"/>
        <end position="280"/>
    </location>
</feature>
<dbReference type="Proteomes" id="UP000614601">
    <property type="component" value="Unassembled WGS sequence"/>
</dbReference>
<feature type="region of interest" description="Disordered" evidence="1">
    <location>
        <begin position="621"/>
        <end position="652"/>
    </location>
</feature>
<evidence type="ECO:0000313" key="3">
    <source>
        <dbReference type="Proteomes" id="UP000614601"/>
    </source>
</evidence>
<feature type="compositionally biased region" description="Polar residues" evidence="1">
    <location>
        <begin position="452"/>
        <end position="463"/>
    </location>
</feature>
<dbReference type="EMBL" id="CAJFCW020000004">
    <property type="protein sequence ID" value="CAG9113514.1"/>
    <property type="molecule type" value="Genomic_DNA"/>
</dbReference>
<feature type="compositionally biased region" description="Low complexity" evidence="1">
    <location>
        <begin position="211"/>
        <end position="224"/>
    </location>
</feature>
<feature type="compositionally biased region" description="Polar residues" evidence="1">
    <location>
        <begin position="626"/>
        <end position="639"/>
    </location>
</feature>
<feature type="compositionally biased region" description="Polar residues" evidence="1">
    <location>
        <begin position="225"/>
        <end position="234"/>
    </location>
</feature>
<feature type="compositionally biased region" description="Polar residues" evidence="1">
    <location>
        <begin position="354"/>
        <end position="364"/>
    </location>
</feature>
<gene>
    <name evidence="2" type="ORF">BOKJ2_LOCUS8884</name>
</gene>
<feature type="region of interest" description="Disordered" evidence="1">
    <location>
        <begin position="108"/>
        <end position="153"/>
    </location>
</feature>
<comment type="caution">
    <text evidence="2">The sequence shown here is derived from an EMBL/GenBank/DDBJ whole genome shotgun (WGS) entry which is preliminary data.</text>
</comment>
<feature type="region of interest" description="Disordered" evidence="1">
    <location>
        <begin position="44"/>
        <end position="78"/>
    </location>
</feature>
<accession>A0A811KUL5</accession>
<dbReference type="AlphaFoldDB" id="A0A811KUL5"/>